<proteinExistence type="inferred from homology"/>
<dbReference type="AlphaFoldDB" id="A1AUW3"/>
<evidence type="ECO:0000313" key="5">
    <source>
        <dbReference type="Proteomes" id="UP000006732"/>
    </source>
</evidence>
<gene>
    <name evidence="4" type="ordered locus">Ppro_3541</name>
</gene>
<evidence type="ECO:0000256" key="1">
    <source>
        <dbReference type="ARBA" id="ARBA00010515"/>
    </source>
</evidence>
<evidence type="ECO:0000256" key="2">
    <source>
        <dbReference type="ARBA" id="ARBA00022801"/>
    </source>
</evidence>
<dbReference type="eggNOG" id="COG0657">
    <property type="taxonomic scope" value="Bacteria"/>
</dbReference>
<dbReference type="PANTHER" id="PTHR48081">
    <property type="entry name" value="AB HYDROLASE SUPERFAMILY PROTEIN C4A8.06C"/>
    <property type="match status" value="1"/>
</dbReference>
<dbReference type="Pfam" id="PF07859">
    <property type="entry name" value="Abhydrolase_3"/>
    <property type="match status" value="1"/>
</dbReference>
<dbReference type="HOGENOM" id="CLU_012494_13_1_7"/>
<dbReference type="SUPFAM" id="SSF53474">
    <property type="entry name" value="alpha/beta-Hydrolases"/>
    <property type="match status" value="1"/>
</dbReference>
<dbReference type="OrthoDB" id="24847at2"/>
<keyword evidence="5" id="KW-1185">Reference proteome</keyword>
<name>A1AUW3_PELPD</name>
<evidence type="ECO:0000313" key="4">
    <source>
        <dbReference type="EMBL" id="ABL01134.1"/>
    </source>
</evidence>
<dbReference type="Proteomes" id="UP000006732">
    <property type="component" value="Chromosome"/>
</dbReference>
<dbReference type="EMBL" id="CP000482">
    <property type="protein sequence ID" value="ABL01134.1"/>
    <property type="molecule type" value="Genomic_DNA"/>
</dbReference>
<dbReference type="InterPro" id="IPR029058">
    <property type="entry name" value="AB_hydrolase_fold"/>
</dbReference>
<dbReference type="PANTHER" id="PTHR48081:SF30">
    <property type="entry name" value="ACETYL-HYDROLASE LIPR-RELATED"/>
    <property type="match status" value="1"/>
</dbReference>
<dbReference type="Gene3D" id="3.40.50.1820">
    <property type="entry name" value="alpha/beta hydrolase"/>
    <property type="match status" value="1"/>
</dbReference>
<dbReference type="InterPro" id="IPR050300">
    <property type="entry name" value="GDXG_lipolytic_enzyme"/>
</dbReference>
<protein>
    <submittedName>
        <fullName evidence="4">Alpha/beta hydrolase fold-3 domain protein</fullName>
    </submittedName>
</protein>
<dbReference type="KEGG" id="ppd:Ppro_3541"/>
<feature type="domain" description="Alpha/beta hydrolase fold-3" evidence="3">
    <location>
        <begin position="72"/>
        <end position="273"/>
    </location>
</feature>
<reference evidence="4 5" key="1">
    <citation type="submission" date="2006-10" db="EMBL/GenBank/DDBJ databases">
        <title>Complete sequence of chromosome of Pelobacter propionicus DSM 2379.</title>
        <authorList>
            <consortium name="US DOE Joint Genome Institute"/>
            <person name="Copeland A."/>
            <person name="Lucas S."/>
            <person name="Lapidus A."/>
            <person name="Barry K."/>
            <person name="Detter J.C."/>
            <person name="Glavina del Rio T."/>
            <person name="Hammon N."/>
            <person name="Israni S."/>
            <person name="Dalin E."/>
            <person name="Tice H."/>
            <person name="Pitluck S."/>
            <person name="Saunders E."/>
            <person name="Brettin T."/>
            <person name="Bruce D."/>
            <person name="Han C."/>
            <person name="Tapia R."/>
            <person name="Schmutz J."/>
            <person name="Larimer F."/>
            <person name="Land M."/>
            <person name="Hauser L."/>
            <person name="Kyrpides N."/>
            <person name="Kim E."/>
            <person name="Lovley D."/>
            <person name="Richardson P."/>
        </authorList>
    </citation>
    <scope>NUCLEOTIDE SEQUENCE [LARGE SCALE GENOMIC DNA]</scope>
    <source>
        <strain evidence="5">DSM 2379 / NBRC 103807 / OttBd1</strain>
    </source>
</reference>
<dbReference type="ESTHER" id="9delt-q3fzw5">
    <property type="family name" value="Hormone-sensitive_lipase_like"/>
</dbReference>
<organism evidence="4 5">
    <name type="scientific">Pelobacter propionicus (strain DSM 2379 / NBRC 103807 / OttBd1)</name>
    <dbReference type="NCBI Taxonomy" id="338966"/>
    <lineage>
        <taxon>Bacteria</taxon>
        <taxon>Pseudomonadati</taxon>
        <taxon>Thermodesulfobacteriota</taxon>
        <taxon>Desulfuromonadia</taxon>
        <taxon>Desulfuromonadales</taxon>
        <taxon>Desulfuromonadaceae</taxon>
        <taxon>Pelobacter</taxon>
    </lineage>
</organism>
<keyword evidence="2 4" id="KW-0378">Hydrolase</keyword>
<dbReference type="RefSeq" id="WP_011737347.1">
    <property type="nucleotide sequence ID" value="NC_008609.1"/>
</dbReference>
<dbReference type="GO" id="GO:0004806">
    <property type="term" value="F:triacylglycerol lipase activity"/>
    <property type="evidence" value="ECO:0007669"/>
    <property type="project" value="TreeGrafter"/>
</dbReference>
<evidence type="ECO:0000259" key="3">
    <source>
        <dbReference type="Pfam" id="PF07859"/>
    </source>
</evidence>
<accession>A1AUW3</accession>
<comment type="similarity">
    <text evidence="1">Belongs to the 'GDXG' lipolytic enzyme family.</text>
</comment>
<dbReference type="STRING" id="338966.Ppro_3541"/>
<sequence length="301" mass="32317">MLSEKSKQLRLWLTKTLKNAPPPASIQQARAIVEFGASRAVLPAGTTVEPVKAGAVRAEWVRAENVATDRVIMYLHGGGFSKCSCNTARMTVAQISAATGCSVLSVEYRLAPENPFPAALEDALAAYRWLLEQGHDPQKLVLMGDSSGGGLAVSTLVSLKADGDRLPCAAVLLSPWVDLSCSGESITSRAEIDPWMTEQECRACAEMYAPGADLKNPLISPIHADLQGLPPLLIHVGTDEILLDDSQRLAGKAREAGVEVTMHVQEGMWHVWHYFAPHLPEGVEAIGQVGDYVRSRMVAGA</sequence>
<dbReference type="InterPro" id="IPR013094">
    <property type="entry name" value="AB_hydrolase_3"/>
</dbReference>